<dbReference type="Gene3D" id="3.90.180.10">
    <property type="entry name" value="Medium-chain alcohol dehydrogenases, catalytic domain"/>
    <property type="match status" value="1"/>
</dbReference>
<dbReference type="Proteomes" id="UP000750334">
    <property type="component" value="Unassembled WGS sequence"/>
</dbReference>
<evidence type="ECO:0000259" key="6">
    <source>
        <dbReference type="Pfam" id="PF00107"/>
    </source>
</evidence>
<dbReference type="GO" id="GO:0008270">
    <property type="term" value="F:zinc ion binding"/>
    <property type="evidence" value="ECO:0007669"/>
    <property type="project" value="InterPro"/>
</dbReference>
<evidence type="ECO:0008006" key="10">
    <source>
        <dbReference type="Google" id="ProtNLM"/>
    </source>
</evidence>
<feature type="domain" description="Alcohol dehydrogenase-like C-terminal" evidence="6">
    <location>
        <begin position="207"/>
        <end position="334"/>
    </location>
</feature>
<comment type="similarity">
    <text evidence="5">Belongs to the zinc-containing alcohol dehydrogenase family.</text>
</comment>
<dbReference type="InterPro" id="IPR013154">
    <property type="entry name" value="ADH-like_N"/>
</dbReference>
<evidence type="ECO:0000259" key="7">
    <source>
        <dbReference type="Pfam" id="PF08240"/>
    </source>
</evidence>
<evidence type="ECO:0000256" key="4">
    <source>
        <dbReference type="ARBA" id="ARBA00023002"/>
    </source>
</evidence>
<gene>
    <name evidence="8" type="ORF">C6P45_000001</name>
</gene>
<proteinExistence type="inferred from homology"/>
<name>A0A9P7BDU3_MAUEX</name>
<evidence type="ECO:0000256" key="2">
    <source>
        <dbReference type="ARBA" id="ARBA00022723"/>
    </source>
</evidence>
<accession>A0A9P7BDU3</accession>
<dbReference type="PROSITE" id="PS00059">
    <property type="entry name" value="ADH_ZINC"/>
    <property type="match status" value="1"/>
</dbReference>
<dbReference type="EMBL" id="PUHR01000001">
    <property type="protein sequence ID" value="KAG0672571.1"/>
    <property type="molecule type" value="Genomic_DNA"/>
</dbReference>
<dbReference type="GO" id="GO:0016616">
    <property type="term" value="F:oxidoreductase activity, acting on the CH-OH group of donors, NAD or NADP as acceptor"/>
    <property type="evidence" value="ECO:0007669"/>
    <property type="project" value="InterPro"/>
</dbReference>
<dbReference type="CDD" id="cd05283">
    <property type="entry name" value="CAD1"/>
    <property type="match status" value="1"/>
</dbReference>
<evidence type="ECO:0000256" key="5">
    <source>
        <dbReference type="RuleBase" id="RU361277"/>
    </source>
</evidence>
<sequence>MSESTSVNYPQEFKGFAINDPSKWDNPKLVSYEPKKFGPHDLDIEIECCGICASELFSLKNDWSDQPLACLSSSYGPKTQVVGHEIVGKIVAKGTDVTMYEVGQRVGLGAQAASCLKCSRCMNNNEQYCPHAVGTYCSRYEDGYVSQGGYASHVRALDHFCFPIPDSIESKFVGPLMCGGLTVYSPIKRNIEDVKGVPHVAIIGIGGLGHMAIMISKAMGATVTAFSRNYDKKEDALKMGADHFVATQLDKGWTEAYRDQFDLILNCASSTKYLPINDLLPCLKVNKRFISVGLPHKEEQLDLKPIQFFSNGCTIGSSKLGTRQEAIELLDLAAKHDIKPWIQEIPICEEGVHEGLTKLDKGDVKYRFVLTDFHRFFNTGK</sequence>
<dbReference type="SUPFAM" id="SSF50129">
    <property type="entry name" value="GroES-like"/>
    <property type="match status" value="1"/>
</dbReference>
<dbReference type="Gene3D" id="3.40.50.720">
    <property type="entry name" value="NAD(P)-binding Rossmann-like Domain"/>
    <property type="match status" value="1"/>
</dbReference>
<comment type="caution">
    <text evidence="8">The sequence shown here is derived from an EMBL/GenBank/DDBJ whole genome shotgun (WGS) entry which is preliminary data.</text>
</comment>
<keyword evidence="4" id="KW-0560">Oxidoreductase</keyword>
<evidence type="ECO:0000313" key="9">
    <source>
        <dbReference type="Proteomes" id="UP000750334"/>
    </source>
</evidence>
<dbReference type="Pfam" id="PF00107">
    <property type="entry name" value="ADH_zinc_N"/>
    <property type="match status" value="1"/>
</dbReference>
<dbReference type="InterPro" id="IPR047109">
    <property type="entry name" value="CAD-like"/>
</dbReference>
<dbReference type="OrthoDB" id="1879366at2759"/>
<keyword evidence="2 5" id="KW-0479">Metal-binding</keyword>
<evidence type="ECO:0000313" key="8">
    <source>
        <dbReference type="EMBL" id="KAG0672571.1"/>
    </source>
</evidence>
<reference evidence="8 9" key="1">
    <citation type="submission" date="2020-11" db="EMBL/GenBank/DDBJ databases">
        <title>Kefir isolates.</title>
        <authorList>
            <person name="Marcisauskas S."/>
            <person name="Kim Y."/>
            <person name="Blasche S."/>
        </authorList>
    </citation>
    <scope>NUCLEOTIDE SEQUENCE [LARGE SCALE GENOMIC DNA]</scope>
    <source>
        <strain evidence="8 9">OG2</strain>
    </source>
</reference>
<feature type="domain" description="Alcohol dehydrogenase-like N-terminal" evidence="7">
    <location>
        <begin position="38"/>
        <end position="166"/>
    </location>
</feature>
<dbReference type="InterPro" id="IPR013149">
    <property type="entry name" value="ADH-like_C"/>
</dbReference>
<dbReference type="FunFam" id="3.40.50.720:FF:000022">
    <property type="entry name" value="Cinnamyl alcohol dehydrogenase"/>
    <property type="match status" value="1"/>
</dbReference>
<dbReference type="SUPFAM" id="SSF51735">
    <property type="entry name" value="NAD(P)-binding Rossmann-fold domains"/>
    <property type="match status" value="1"/>
</dbReference>
<keyword evidence="3 5" id="KW-0862">Zinc</keyword>
<dbReference type="InterPro" id="IPR011032">
    <property type="entry name" value="GroES-like_sf"/>
</dbReference>
<comment type="cofactor">
    <cofactor evidence="1 5">
        <name>Zn(2+)</name>
        <dbReference type="ChEBI" id="CHEBI:29105"/>
    </cofactor>
</comment>
<dbReference type="AlphaFoldDB" id="A0A9P7BDU3"/>
<evidence type="ECO:0000256" key="3">
    <source>
        <dbReference type="ARBA" id="ARBA00022833"/>
    </source>
</evidence>
<keyword evidence="9" id="KW-1185">Reference proteome</keyword>
<dbReference type="InterPro" id="IPR002328">
    <property type="entry name" value="ADH_Zn_CS"/>
</dbReference>
<dbReference type="InterPro" id="IPR036291">
    <property type="entry name" value="NAD(P)-bd_dom_sf"/>
</dbReference>
<dbReference type="Pfam" id="PF08240">
    <property type="entry name" value="ADH_N"/>
    <property type="match status" value="1"/>
</dbReference>
<dbReference type="PANTHER" id="PTHR42683">
    <property type="entry name" value="ALDEHYDE REDUCTASE"/>
    <property type="match status" value="1"/>
</dbReference>
<organism evidence="8 9">
    <name type="scientific">Maudiozyma exigua</name>
    <name type="common">Yeast</name>
    <name type="synonym">Kazachstania exigua</name>
    <dbReference type="NCBI Taxonomy" id="34358"/>
    <lineage>
        <taxon>Eukaryota</taxon>
        <taxon>Fungi</taxon>
        <taxon>Dikarya</taxon>
        <taxon>Ascomycota</taxon>
        <taxon>Saccharomycotina</taxon>
        <taxon>Saccharomycetes</taxon>
        <taxon>Saccharomycetales</taxon>
        <taxon>Saccharomycetaceae</taxon>
        <taxon>Maudiozyma</taxon>
    </lineage>
</organism>
<evidence type="ECO:0000256" key="1">
    <source>
        <dbReference type="ARBA" id="ARBA00001947"/>
    </source>
</evidence>
<protein>
    <recommendedName>
        <fullName evidence="10">Enoyl reductase (ER) domain-containing protein</fullName>
    </recommendedName>
</protein>